<organism evidence="2">
    <name type="scientific">Oppiella nova</name>
    <dbReference type="NCBI Taxonomy" id="334625"/>
    <lineage>
        <taxon>Eukaryota</taxon>
        <taxon>Metazoa</taxon>
        <taxon>Ecdysozoa</taxon>
        <taxon>Arthropoda</taxon>
        <taxon>Chelicerata</taxon>
        <taxon>Arachnida</taxon>
        <taxon>Acari</taxon>
        <taxon>Acariformes</taxon>
        <taxon>Sarcoptiformes</taxon>
        <taxon>Oribatida</taxon>
        <taxon>Brachypylina</taxon>
        <taxon>Oppioidea</taxon>
        <taxon>Oppiidae</taxon>
        <taxon>Oppiella</taxon>
    </lineage>
</organism>
<dbReference type="AlphaFoldDB" id="A0A7R9MG20"/>
<accession>A0A7R9MG20</accession>
<keyword evidence="3" id="KW-1185">Reference proteome</keyword>
<dbReference type="Proteomes" id="UP000728032">
    <property type="component" value="Unassembled WGS sequence"/>
</dbReference>
<keyword evidence="1" id="KW-1133">Transmembrane helix</keyword>
<proteinExistence type="predicted"/>
<dbReference type="EMBL" id="OC932552">
    <property type="protein sequence ID" value="CAD7659563.1"/>
    <property type="molecule type" value="Genomic_DNA"/>
</dbReference>
<sequence length="254" mass="29082">MADGRVAFMGSIGDAKNFFSSQELQICDNYLDSGYSDITINANENNTRGTPTLNKPILRSGYRAGYWRQFVTLLWRSYITLIRNPQLLLDRFVMYLYVHTVKGELRQCVYHHGKLIRTMGVMGKGWTSLEEQSLMYREHHNRMLLSCLTKDLGTVLAILPVLETMLNYTTRVVELGPEFIIFILRIPISGNISPINTTNTTQSTTTYTSGVEVIESQGFDESALMWCPFALMAWALVYMFVAYIGLCRKVRRKQ</sequence>
<evidence type="ECO:0000256" key="1">
    <source>
        <dbReference type="SAM" id="Phobius"/>
    </source>
</evidence>
<evidence type="ECO:0000313" key="3">
    <source>
        <dbReference type="Proteomes" id="UP000728032"/>
    </source>
</evidence>
<feature type="transmembrane region" description="Helical" evidence="1">
    <location>
        <begin position="223"/>
        <end position="246"/>
    </location>
</feature>
<keyword evidence="1" id="KW-0812">Transmembrane</keyword>
<evidence type="ECO:0000313" key="2">
    <source>
        <dbReference type="EMBL" id="CAD7659563.1"/>
    </source>
</evidence>
<name>A0A7R9MG20_9ACAR</name>
<gene>
    <name evidence="2" type="ORF">ONB1V03_LOCUS16158</name>
</gene>
<keyword evidence="1" id="KW-0472">Membrane</keyword>
<protein>
    <submittedName>
        <fullName evidence="2">Uncharacterized protein</fullName>
    </submittedName>
</protein>
<reference evidence="2" key="1">
    <citation type="submission" date="2020-11" db="EMBL/GenBank/DDBJ databases">
        <authorList>
            <person name="Tran Van P."/>
        </authorList>
    </citation>
    <scope>NUCLEOTIDE SEQUENCE</scope>
</reference>
<dbReference type="EMBL" id="CAJPVJ010017727">
    <property type="protein sequence ID" value="CAG2176725.1"/>
    <property type="molecule type" value="Genomic_DNA"/>
</dbReference>